<keyword evidence="2 5" id="KW-0812">Transmembrane</keyword>
<feature type="transmembrane region" description="Helical" evidence="5">
    <location>
        <begin position="402"/>
        <end position="425"/>
    </location>
</feature>
<sequence>MEANKRQVEMKLNHECVYVFETKGEMVPSKFRRKVWQILPSICATLMCLPFGIMLGWPSPTYPTLVQPGAPVWISMDQSAMVAGFLMIGNTVSTPFSTIDRIGAKYGIIIGASLITIGWILMWQARDIFWLLGSRFLIGAGNGFGTGQVKLYITEICQDSLAQTMAKQINLYVFLGVVMAFSYGPFVDFRNFSIINSILSVLVLFLAIFLPSTPRELVKSGKMTEARKLIAFLSPDLSVSEEIVKIKERINAPDCSLGFCDLVRDKSLRRSLVVFVGLVFFGQFSGAIATLVYSQMIFERTHCPRPEMCALAYALIFLVANFYGTFCVPSHNKKYVLLFSSIGVSVLLVLNIVVLVEELNVQFWQFTSLVGLLLYILVYTVGLGTVPVLLIPELFPKEANKVVVQFFVMSNSMLALTITKIFQVLFTNMGLVTPLCLFLTASTFSIIFVIIFVPNKSNNKSNNT</sequence>
<dbReference type="GO" id="GO:0015798">
    <property type="term" value="P:myo-inositol transport"/>
    <property type="evidence" value="ECO:0000318"/>
    <property type="project" value="GO_Central"/>
</dbReference>
<dbReference type="InterPro" id="IPR036259">
    <property type="entry name" value="MFS_trans_sf"/>
</dbReference>
<dbReference type="EMBL" id="KQ971363">
    <property type="protein sequence ID" value="EFA09083.1"/>
    <property type="molecule type" value="Genomic_DNA"/>
</dbReference>
<feature type="transmembrane region" description="Helical" evidence="5">
    <location>
        <begin position="310"/>
        <end position="328"/>
    </location>
</feature>
<protein>
    <submittedName>
        <fullName evidence="6">Facilitated trehalose transporter Tret1-2 homolog-like Protein</fullName>
    </submittedName>
</protein>
<evidence type="ECO:0000256" key="1">
    <source>
        <dbReference type="ARBA" id="ARBA00004370"/>
    </source>
</evidence>
<keyword evidence="7" id="KW-1185">Reference proteome</keyword>
<dbReference type="Pfam" id="PF00083">
    <property type="entry name" value="Sugar_tr"/>
    <property type="match status" value="1"/>
</dbReference>
<feature type="transmembrane region" description="Helical" evidence="5">
    <location>
        <begin position="431"/>
        <end position="453"/>
    </location>
</feature>
<feature type="transmembrane region" description="Helical" evidence="5">
    <location>
        <begin position="335"/>
        <end position="356"/>
    </location>
</feature>
<feature type="transmembrane region" description="Helical" evidence="5">
    <location>
        <begin position="104"/>
        <end position="122"/>
    </location>
</feature>
<feature type="transmembrane region" description="Helical" evidence="5">
    <location>
        <begin position="128"/>
        <end position="149"/>
    </location>
</feature>
<feature type="transmembrane region" description="Helical" evidence="5">
    <location>
        <begin position="169"/>
        <end position="186"/>
    </location>
</feature>
<evidence type="ECO:0000256" key="3">
    <source>
        <dbReference type="ARBA" id="ARBA00022989"/>
    </source>
</evidence>
<feature type="transmembrane region" description="Helical" evidence="5">
    <location>
        <begin position="38"/>
        <end position="58"/>
    </location>
</feature>
<reference evidence="6 7" key="1">
    <citation type="journal article" date="2008" name="Nature">
        <title>The genome of the model beetle and pest Tribolium castaneum.</title>
        <authorList>
            <consortium name="Tribolium Genome Sequencing Consortium"/>
            <person name="Richards S."/>
            <person name="Gibbs R.A."/>
            <person name="Weinstock G.M."/>
            <person name="Brown S.J."/>
            <person name="Denell R."/>
            <person name="Beeman R.W."/>
            <person name="Gibbs R."/>
            <person name="Beeman R.W."/>
            <person name="Brown S.J."/>
            <person name="Bucher G."/>
            <person name="Friedrich M."/>
            <person name="Grimmelikhuijzen C.J."/>
            <person name="Klingler M."/>
            <person name="Lorenzen M."/>
            <person name="Richards S."/>
            <person name="Roth S."/>
            <person name="Schroder R."/>
            <person name="Tautz D."/>
            <person name="Zdobnov E.M."/>
            <person name="Muzny D."/>
            <person name="Gibbs R.A."/>
            <person name="Weinstock G.M."/>
            <person name="Attaway T."/>
            <person name="Bell S."/>
            <person name="Buhay C.J."/>
            <person name="Chandrabose M.N."/>
            <person name="Chavez D."/>
            <person name="Clerk-Blankenburg K.P."/>
            <person name="Cree A."/>
            <person name="Dao M."/>
            <person name="Davis C."/>
            <person name="Chacko J."/>
            <person name="Dinh H."/>
            <person name="Dugan-Rocha S."/>
            <person name="Fowler G."/>
            <person name="Garner T.T."/>
            <person name="Garnes J."/>
            <person name="Gnirke A."/>
            <person name="Hawes A."/>
            <person name="Hernandez J."/>
            <person name="Hines S."/>
            <person name="Holder M."/>
            <person name="Hume J."/>
            <person name="Jhangiani S.N."/>
            <person name="Joshi V."/>
            <person name="Khan Z.M."/>
            <person name="Jackson L."/>
            <person name="Kovar C."/>
            <person name="Kowis A."/>
            <person name="Lee S."/>
            <person name="Lewis L.R."/>
            <person name="Margolis J."/>
            <person name="Morgan M."/>
            <person name="Nazareth L.V."/>
            <person name="Nguyen N."/>
            <person name="Okwuonu G."/>
            <person name="Parker D."/>
            <person name="Richards S."/>
            <person name="Ruiz S.J."/>
            <person name="Santibanez J."/>
            <person name="Savard J."/>
            <person name="Scherer S.E."/>
            <person name="Schneider B."/>
            <person name="Sodergren E."/>
            <person name="Tautz D."/>
            <person name="Vattahil S."/>
            <person name="Villasana D."/>
            <person name="White C.S."/>
            <person name="Wright R."/>
            <person name="Park Y."/>
            <person name="Beeman R.W."/>
            <person name="Lord J."/>
            <person name="Oppert B."/>
            <person name="Lorenzen M."/>
            <person name="Brown S."/>
            <person name="Wang L."/>
            <person name="Savard J."/>
            <person name="Tautz D."/>
            <person name="Richards S."/>
            <person name="Weinstock G."/>
            <person name="Gibbs R.A."/>
            <person name="Liu Y."/>
            <person name="Worley K."/>
            <person name="Weinstock G."/>
            <person name="Elsik C.G."/>
            <person name="Reese J.T."/>
            <person name="Elhaik E."/>
            <person name="Landan G."/>
            <person name="Graur D."/>
            <person name="Arensburger P."/>
            <person name="Atkinson P."/>
            <person name="Beeman R.W."/>
            <person name="Beidler J."/>
            <person name="Brown S.J."/>
            <person name="Demuth J.P."/>
            <person name="Drury D.W."/>
            <person name="Du Y.Z."/>
            <person name="Fujiwara H."/>
            <person name="Lorenzen M."/>
            <person name="Maselli V."/>
            <person name="Osanai M."/>
            <person name="Park Y."/>
            <person name="Robertson H.M."/>
            <person name="Tu Z."/>
            <person name="Wang J.J."/>
            <person name="Wang S."/>
            <person name="Richards S."/>
            <person name="Song H."/>
            <person name="Zhang L."/>
            <person name="Sodergren E."/>
            <person name="Werner D."/>
            <person name="Stanke M."/>
            <person name="Morgenstern B."/>
            <person name="Solovyev V."/>
            <person name="Kosarev P."/>
            <person name="Brown G."/>
            <person name="Chen H.C."/>
            <person name="Ermolaeva O."/>
            <person name="Hlavina W."/>
            <person name="Kapustin Y."/>
            <person name="Kiryutin B."/>
            <person name="Kitts P."/>
            <person name="Maglott D."/>
            <person name="Pruitt K."/>
            <person name="Sapojnikov V."/>
            <person name="Souvorov A."/>
            <person name="Mackey A.J."/>
            <person name="Waterhouse R.M."/>
            <person name="Wyder S."/>
            <person name="Zdobnov E.M."/>
            <person name="Zdobnov E.M."/>
            <person name="Wyder S."/>
            <person name="Kriventseva E.V."/>
            <person name="Kadowaki T."/>
            <person name="Bork P."/>
            <person name="Aranda M."/>
            <person name="Bao R."/>
            <person name="Beermann A."/>
            <person name="Berns N."/>
            <person name="Bolognesi R."/>
            <person name="Bonneton F."/>
            <person name="Bopp D."/>
            <person name="Brown S.J."/>
            <person name="Bucher G."/>
            <person name="Butts T."/>
            <person name="Chaumot A."/>
            <person name="Denell R.E."/>
            <person name="Ferrier D.E."/>
            <person name="Friedrich M."/>
            <person name="Gordon C.M."/>
            <person name="Jindra M."/>
            <person name="Klingler M."/>
            <person name="Lan Q."/>
            <person name="Lattorff H.M."/>
            <person name="Laudet V."/>
            <person name="von Levetsow C."/>
            <person name="Liu Z."/>
            <person name="Lutz R."/>
            <person name="Lynch J.A."/>
            <person name="da Fonseca R.N."/>
            <person name="Posnien N."/>
            <person name="Reuter R."/>
            <person name="Roth S."/>
            <person name="Savard J."/>
            <person name="Schinko J.B."/>
            <person name="Schmitt C."/>
            <person name="Schoppmeier M."/>
            <person name="Schroder R."/>
            <person name="Shippy T.D."/>
            <person name="Simonnet F."/>
            <person name="Marques-Souza H."/>
            <person name="Tautz D."/>
            <person name="Tomoyasu Y."/>
            <person name="Trauner J."/>
            <person name="Van der Zee M."/>
            <person name="Vervoort M."/>
            <person name="Wittkopp N."/>
            <person name="Wimmer E.A."/>
            <person name="Yang X."/>
            <person name="Jones A.K."/>
            <person name="Sattelle D.B."/>
            <person name="Ebert P.R."/>
            <person name="Nelson D."/>
            <person name="Scott J.G."/>
            <person name="Beeman R.W."/>
            <person name="Muthukrishnan S."/>
            <person name="Kramer K.J."/>
            <person name="Arakane Y."/>
            <person name="Beeman R.W."/>
            <person name="Zhu Q."/>
            <person name="Hogenkamp D."/>
            <person name="Dixit R."/>
            <person name="Oppert B."/>
            <person name="Jiang H."/>
            <person name="Zou Z."/>
            <person name="Marshall J."/>
            <person name="Elpidina E."/>
            <person name="Vinokurov K."/>
            <person name="Oppert C."/>
            <person name="Zou Z."/>
            <person name="Evans J."/>
            <person name="Lu Z."/>
            <person name="Zhao P."/>
            <person name="Sumathipala N."/>
            <person name="Altincicek B."/>
            <person name="Vilcinskas A."/>
            <person name="Williams M."/>
            <person name="Hultmark D."/>
            <person name="Hetru C."/>
            <person name="Jiang H."/>
            <person name="Grimmelikhuijzen C.J."/>
            <person name="Hauser F."/>
            <person name="Cazzamali G."/>
            <person name="Williamson M."/>
            <person name="Park Y."/>
            <person name="Li B."/>
            <person name="Tanaka Y."/>
            <person name="Predel R."/>
            <person name="Neupert S."/>
            <person name="Schachtner J."/>
            <person name="Verleyen P."/>
            <person name="Raible F."/>
            <person name="Bork P."/>
            <person name="Friedrich M."/>
            <person name="Walden K.K."/>
            <person name="Robertson H.M."/>
            <person name="Angeli S."/>
            <person name="Foret S."/>
            <person name="Bucher G."/>
            <person name="Schuetz S."/>
            <person name="Maleszka R."/>
            <person name="Wimmer E.A."/>
            <person name="Beeman R.W."/>
            <person name="Lorenzen M."/>
            <person name="Tomoyasu Y."/>
            <person name="Miller S.C."/>
            <person name="Grossmann D."/>
            <person name="Bucher G."/>
        </authorList>
    </citation>
    <scope>NUCLEOTIDE SEQUENCE [LARGE SCALE GENOMIC DNA]</scope>
    <source>
        <strain evidence="6 7">Georgia GA2</strain>
    </source>
</reference>
<dbReference type="Proteomes" id="UP000007266">
    <property type="component" value="Linkage group 8"/>
</dbReference>
<evidence type="ECO:0000313" key="6">
    <source>
        <dbReference type="EMBL" id="EFA09083.1"/>
    </source>
</evidence>
<dbReference type="GO" id="GO:0005366">
    <property type="term" value="F:myo-inositol:proton symporter activity"/>
    <property type="evidence" value="ECO:0000318"/>
    <property type="project" value="GO_Central"/>
</dbReference>
<feature type="transmembrane region" description="Helical" evidence="5">
    <location>
        <begin position="272"/>
        <end position="298"/>
    </location>
</feature>
<name>D6WV68_TRICA</name>
<dbReference type="InterPro" id="IPR050549">
    <property type="entry name" value="MFS_Trehalose_Transporter"/>
</dbReference>
<keyword evidence="4 5" id="KW-0472">Membrane</keyword>
<dbReference type="OrthoDB" id="6339427at2759"/>
<evidence type="ECO:0000256" key="5">
    <source>
        <dbReference type="SAM" id="Phobius"/>
    </source>
</evidence>
<dbReference type="PANTHER" id="PTHR48021:SF46">
    <property type="entry name" value="MAJOR FACILITATOR SUPERFAMILY (MFS) PROFILE DOMAIN-CONTAINING PROTEIN"/>
    <property type="match status" value="1"/>
</dbReference>
<gene>
    <name evidence="6" type="primary">AUGUSTUS-3.0.2_06802</name>
    <name evidence="6" type="ORF">TcasGA2_TC006802</name>
</gene>
<feature type="transmembrane region" description="Helical" evidence="5">
    <location>
        <begin position="192"/>
        <end position="210"/>
    </location>
</feature>
<dbReference type="InterPro" id="IPR005828">
    <property type="entry name" value="MFS_sugar_transport-like"/>
</dbReference>
<accession>D6WV68</accession>
<evidence type="ECO:0000313" key="7">
    <source>
        <dbReference type="Proteomes" id="UP000007266"/>
    </source>
</evidence>
<comment type="subcellular location">
    <subcellularLocation>
        <location evidence="1">Membrane</location>
    </subcellularLocation>
</comment>
<organism evidence="6 7">
    <name type="scientific">Tribolium castaneum</name>
    <name type="common">Red flour beetle</name>
    <dbReference type="NCBI Taxonomy" id="7070"/>
    <lineage>
        <taxon>Eukaryota</taxon>
        <taxon>Metazoa</taxon>
        <taxon>Ecdysozoa</taxon>
        <taxon>Arthropoda</taxon>
        <taxon>Hexapoda</taxon>
        <taxon>Insecta</taxon>
        <taxon>Pterygota</taxon>
        <taxon>Neoptera</taxon>
        <taxon>Endopterygota</taxon>
        <taxon>Coleoptera</taxon>
        <taxon>Polyphaga</taxon>
        <taxon>Cucujiformia</taxon>
        <taxon>Tenebrionidae</taxon>
        <taxon>Tenebrionidae incertae sedis</taxon>
        <taxon>Tribolium</taxon>
    </lineage>
</organism>
<proteinExistence type="predicted"/>
<dbReference type="PANTHER" id="PTHR48021">
    <property type="match status" value="1"/>
</dbReference>
<dbReference type="GO" id="GO:0016324">
    <property type="term" value="C:apical plasma membrane"/>
    <property type="evidence" value="ECO:0000318"/>
    <property type="project" value="GO_Central"/>
</dbReference>
<dbReference type="eggNOG" id="KOG0254">
    <property type="taxonomic scope" value="Eukaryota"/>
</dbReference>
<reference evidence="6 7" key="2">
    <citation type="journal article" date="2010" name="Nucleic Acids Res.">
        <title>BeetleBase in 2010: revisions to provide comprehensive genomic information for Tribolium castaneum.</title>
        <authorList>
            <person name="Kim H.S."/>
            <person name="Murphy T."/>
            <person name="Xia J."/>
            <person name="Caragea D."/>
            <person name="Park Y."/>
            <person name="Beeman R.W."/>
            <person name="Lorenzen M.D."/>
            <person name="Butcher S."/>
            <person name="Manak J.R."/>
            <person name="Brown S.J."/>
        </authorList>
    </citation>
    <scope>NUCLEOTIDE SEQUENCE [LARGE SCALE GENOMIC DNA]</scope>
    <source>
        <strain evidence="6 7">Georgia GA2</strain>
    </source>
</reference>
<dbReference type="OMA" id="MATHIRT"/>
<feature type="transmembrane region" description="Helical" evidence="5">
    <location>
        <begin position="368"/>
        <end position="390"/>
    </location>
</feature>
<dbReference type="AlphaFoldDB" id="D6WV68"/>
<feature type="transmembrane region" description="Helical" evidence="5">
    <location>
        <begin position="70"/>
        <end position="92"/>
    </location>
</feature>
<dbReference type="HOGENOM" id="CLU_589686_0_0_1"/>
<keyword evidence="3 5" id="KW-1133">Transmembrane helix</keyword>
<dbReference type="GO" id="GO:0055085">
    <property type="term" value="P:transmembrane transport"/>
    <property type="evidence" value="ECO:0000318"/>
    <property type="project" value="GO_Central"/>
</dbReference>
<evidence type="ECO:0000256" key="4">
    <source>
        <dbReference type="ARBA" id="ARBA00023136"/>
    </source>
</evidence>
<dbReference type="Gene3D" id="1.20.1250.20">
    <property type="entry name" value="MFS general substrate transporter like domains"/>
    <property type="match status" value="1"/>
</dbReference>
<evidence type="ECO:0000256" key="2">
    <source>
        <dbReference type="ARBA" id="ARBA00022692"/>
    </source>
</evidence>
<dbReference type="InParanoid" id="D6WV68"/>
<dbReference type="PhylomeDB" id="D6WV68"/>
<dbReference type="SUPFAM" id="SSF103473">
    <property type="entry name" value="MFS general substrate transporter"/>
    <property type="match status" value="1"/>
</dbReference>